<evidence type="ECO:0000313" key="11">
    <source>
        <dbReference type="EMBL" id="MFC0267110.1"/>
    </source>
</evidence>
<dbReference type="InterPro" id="IPR023632">
    <property type="entry name" value="ATP_synth_F1_gsu_CS"/>
</dbReference>
<keyword evidence="9 10" id="KW-0066">ATP synthesis</keyword>
<evidence type="ECO:0000256" key="5">
    <source>
        <dbReference type="ARBA" id="ARBA00022781"/>
    </source>
</evidence>
<dbReference type="InterPro" id="IPR035968">
    <property type="entry name" value="ATP_synth_F1_ATPase_gsu"/>
</dbReference>
<comment type="similarity">
    <text evidence="3 10">Belongs to the ATPase gamma chain family.</text>
</comment>
<keyword evidence="6 10" id="KW-0406">Ion transport</keyword>
<keyword evidence="5 10" id="KW-0375">Hydrogen ion transport</keyword>
<comment type="function">
    <text evidence="1 10">Produces ATP from ADP in the presence of a proton gradient across the membrane. The gamma chain is believed to be important in regulating ATPase activity and the flow of protons through the CF(0) complex.</text>
</comment>
<dbReference type="CDD" id="cd12151">
    <property type="entry name" value="F1-ATPase_gamma"/>
    <property type="match status" value="1"/>
</dbReference>
<evidence type="ECO:0000256" key="1">
    <source>
        <dbReference type="ARBA" id="ARBA00003456"/>
    </source>
</evidence>
<evidence type="ECO:0000256" key="3">
    <source>
        <dbReference type="ARBA" id="ARBA00007681"/>
    </source>
</evidence>
<evidence type="ECO:0000256" key="8">
    <source>
        <dbReference type="ARBA" id="ARBA00023196"/>
    </source>
</evidence>
<dbReference type="Pfam" id="PF00231">
    <property type="entry name" value="ATP-synt"/>
    <property type="match status" value="1"/>
</dbReference>
<evidence type="ECO:0000256" key="2">
    <source>
        <dbReference type="ARBA" id="ARBA00004170"/>
    </source>
</evidence>
<evidence type="ECO:0000256" key="9">
    <source>
        <dbReference type="ARBA" id="ARBA00023310"/>
    </source>
</evidence>
<organism evidence="11 12">
    <name type="scientific">Kushneria aurantia</name>
    <dbReference type="NCBI Taxonomy" id="504092"/>
    <lineage>
        <taxon>Bacteria</taxon>
        <taxon>Pseudomonadati</taxon>
        <taxon>Pseudomonadota</taxon>
        <taxon>Gammaproteobacteria</taxon>
        <taxon>Oceanospirillales</taxon>
        <taxon>Halomonadaceae</taxon>
        <taxon>Kushneria</taxon>
    </lineage>
</organism>
<evidence type="ECO:0000256" key="4">
    <source>
        <dbReference type="ARBA" id="ARBA00022448"/>
    </source>
</evidence>
<dbReference type="Gene3D" id="1.10.287.80">
    <property type="entry name" value="ATP synthase, gamma subunit, helix hairpin domain"/>
    <property type="match status" value="2"/>
</dbReference>
<dbReference type="NCBIfam" id="NF004144">
    <property type="entry name" value="PRK05621.1-1"/>
    <property type="match status" value="1"/>
</dbReference>
<keyword evidence="7 10" id="KW-0472">Membrane</keyword>
<dbReference type="RefSeq" id="WP_019949950.1">
    <property type="nucleotide sequence ID" value="NZ_JBHLVX010000013.1"/>
</dbReference>
<reference evidence="11 12" key="1">
    <citation type="submission" date="2024-09" db="EMBL/GenBank/DDBJ databases">
        <authorList>
            <person name="Sun Q."/>
            <person name="Mori K."/>
        </authorList>
    </citation>
    <scope>NUCLEOTIDE SEQUENCE [LARGE SCALE GENOMIC DNA]</scope>
    <source>
        <strain evidence="11 12">CCM 7415</strain>
    </source>
</reference>
<comment type="subunit">
    <text evidence="10">F-type ATPases have 2 components, CF(1) - the catalytic core - and CF(0) - the membrane proton channel. CF(1) has five subunits: alpha(3), beta(3), gamma(1), delta(1), epsilon(1). CF(0) has three main subunits: a, b and c.</text>
</comment>
<dbReference type="Gene3D" id="3.40.1380.10">
    <property type="match status" value="1"/>
</dbReference>
<keyword evidence="4 10" id="KW-0813">Transport</keyword>
<evidence type="ECO:0000256" key="7">
    <source>
        <dbReference type="ARBA" id="ARBA00023136"/>
    </source>
</evidence>
<keyword evidence="12" id="KW-1185">Reference proteome</keyword>
<evidence type="ECO:0000256" key="6">
    <source>
        <dbReference type="ARBA" id="ARBA00023065"/>
    </source>
</evidence>
<dbReference type="SUPFAM" id="SSF52943">
    <property type="entry name" value="ATP synthase (F1-ATPase), gamma subunit"/>
    <property type="match status" value="1"/>
</dbReference>
<dbReference type="PROSITE" id="PS00153">
    <property type="entry name" value="ATPASE_GAMMA"/>
    <property type="match status" value="1"/>
</dbReference>
<dbReference type="NCBIfam" id="TIGR01146">
    <property type="entry name" value="ATPsyn_F1gamma"/>
    <property type="match status" value="1"/>
</dbReference>
<proteinExistence type="inferred from homology"/>
<dbReference type="Proteomes" id="UP001589814">
    <property type="component" value="Unassembled WGS sequence"/>
</dbReference>
<dbReference type="InterPro" id="IPR000131">
    <property type="entry name" value="ATP_synth_F1_gsu"/>
</dbReference>
<dbReference type="HAMAP" id="MF_00815">
    <property type="entry name" value="ATP_synth_gamma_bact"/>
    <property type="match status" value="1"/>
</dbReference>
<protein>
    <recommendedName>
        <fullName evidence="10">ATP synthase gamma chain</fullName>
    </recommendedName>
    <alternativeName>
        <fullName evidence="10">ATP synthase F1 sector gamma subunit</fullName>
    </alternativeName>
    <alternativeName>
        <fullName evidence="10">F-ATPase gamma subunit</fullName>
    </alternativeName>
</protein>
<dbReference type="PANTHER" id="PTHR11693">
    <property type="entry name" value="ATP SYNTHASE GAMMA CHAIN"/>
    <property type="match status" value="1"/>
</dbReference>
<comment type="subcellular location">
    <subcellularLocation>
        <location evidence="10">Cell membrane</location>
        <topology evidence="10">Peripheral membrane protein</topology>
    </subcellularLocation>
    <subcellularLocation>
        <location evidence="2">Membrane</location>
        <topology evidence="2">Peripheral membrane protein</topology>
    </subcellularLocation>
</comment>
<dbReference type="PANTHER" id="PTHR11693:SF22">
    <property type="entry name" value="ATP SYNTHASE SUBUNIT GAMMA, MITOCHONDRIAL"/>
    <property type="match status" value="1"/>
</dbReference>
<gene>
    <name evidence="10 11" type="primary">atpG</name>
    <name evidence="11" type="ORF">ACFFHW_03680</name>
</gene>
<accession>A0ABV6G0C9</accession>
<name>A0ABV6G0C9_9GAMM</name>
<comment type="caution">
    <text evidence="11">The sequence shown here is derived from an EMBL/GenBank/DDBJ whole genome shotgun (WGS) entry which is preliminary data.</text>
</comment>
<evidence type="ECO:0000256" key="10">
    <source>
        <dbReference type="HAMAP-Rule" id="MF_00815"/>
    </source>
</evidence>
<keyword evidence="8 10" id="KW-0139">CF(1)</keyword>
<keyword evidence="10" id="KW-1003">Cell membrane</keyword>
<sequence>MAAGKEIKSQIGSIKNTQKITSAMEMVAASKMRRAQDRMAASQPYAGRIRRVVSHVSRANPEYRHDYQIEREVKRIGYIVVTSDRGLCGGLNSNLLRRVLREVREWRDQGVEVSFCALGTKGSVFFRKYGGDLKAAVRSLGDAPEASQLIGSINVMLAAFDEGELDRIDLVYNEFVNTMTQKPVVHQLLPLPKSLDEEDEAEDAEQDDVSSGGWDYIYEPDVKTLLDKLLVRYVEAQVYQAVVENIASEQAARMIAMKNASDNAGDIIDDLQLQYNKARQAAITQEISEIVGGAAAV</sequence>
<evidence type="ECO:0000313" key="12">
    <source>
        <dbReference type="Proteomes" id="UP001589814"/>
    </source>
</evidence>
<dbReference type="EMBL" id="JBHLVX010000013">
    <property type="protein sequence ID" value="MFC0267110.1"/>
    <property type="molecule type" value="Genomic_DNA"/>
</dbReference>
<dbReference type="PRINTS" id="PR00126">
    <property type="entry name" value="ATPASEGAMMA"/>
</dbReference>